<feature type="domain" description="TIR" evidence="7">
    <location>
        <begin position="14"/>
        <end position="182"/>
    </location>
</feature>
<dbReference type="PANTHER" id="PTHR11017:SF479">
    <property type="entry name" value="DISEASE RESISTANCE PROTEIN (TIR-NBS-LRR CLASS) FAMILY"/>
    <property type="match status" value="1"/>
</dbReference>
<dbReference type="Proteomes" id="UP001497480">
    <property type="component" value="Unassembled WGS sequence"/>
</dbReference>
<dbReference type="Pfam" id="PF23282">
    <property type="entry name" value="WHD_ROQ1"/>
    <property type="match status" value="1"/>
</dbReference>
<dbReference type="AlphaFoldDB" id="A0AAV1WSN9"/>
<evidence type="ECO:0000313" key="9">
    <source>
        <dbReference type="Proteomes" id="UP001497480"/>
    </source>
</evidence>
<protein>
    <recommendedName>
        <fullName evidence="1">ADP-ribosyl cyclase/cyclic ADP-ribose hydrolase</fullName>
        <ecNumber evidence="1">3.2.2.6</ecNumber>
    </recommendedName>
</protein>
<dbReference type="SUPFAM" id="SSF52058">
    <property type="entry name" value="L domain-like"/>
    <property type="match status" value="2"/>
</dbReference>
<dbReference type="SMART" id="SM00364">
    <property type="entry name" value="LRR_BAC"/>
    <property type="match status" value="8"/>
</dbReference>
<dbReference type="GO" id="GO:0061809">
    <property type="term" value="F:NAD+ nucleosidase activity, cyclic ADP-ribose generating"/>
    <property type="evidence" value="ECO:0007669"/>
    <property type="project" value="UniProtKB-EC"/>
</dbReference>
<dbReference type="GO" id="GO:0006952">
    <property type="term" value="P:defense response"/>
    <property type="evidence" value="ECO:0007669"/>
    <property type="project" value="InterPro"/>
</dbReference>
<dbReference type="GO" id="GO:0007165">
    <property type="term" value="P:signal transduction"/>
    <property type="evidence" value="ECO:0007669"/>
    <property type="project" value="InterPro"/>
</dbReference>
<dbReference type="PANTHER" id="PTHR11017">
    <property type="entry name" value="LEUCINE-RICH REPEAT-CONTAINING PROTEIN"/>
    <property type="match status" value="1"/>
</dbReference>
<dbReference type="InterPro" id="IPR044974">
    <property type="entry name" value="Disease_R_plants"/>
</dbReference>
<accession>A0AAV1WSN9</accession>
<comment type="catalytic activity">
    <reaction evidence="6">
        <text>NAD(+) + H2O = ADP-D-ribose + nicotinamide + H(+)</text>
        <dbReference type="Rhea" id="RHEA:16301"/>
        <dbReference type="ChEBI" id="CHEBI:15377"/>
        <dbReference type="ChEBI" id="CHEBI:15378"/>
        <dbReference type="ChEBI" id="CHEBI:17154"/>
        <dbReference type="ChEBI" id="CHEBI:57540"/>
        <dbReference type="ChEBI" id="CHEBI:57967"/>
        <dbReference type="EC" id="3.2.2.6"/>
    </reaction>
    <physiologicalReaction direction="left-to-right" evidence="6">
        <dbReference type="Rhea" id="RHEA:16302"/>
    </physiologicalReaction>
</comment>
<dbReference type="Gene3D" id="3.80.10.10">
    <property type="entry name" value="Ribonuclease Inhibitor"/>
    <property type="match status" value="2"/>
</dbReference>
<organism evidence="8 9">
    <name type="scientific">Lupinus luteus</name>
    <name type="common">European yellow lupine</name>
    <dbReference type="NCBI Taxonomy" id="3873"/>
    <lineage>
        <taxon>Eukaryota</taxon>
        <taxon>Viridiplantae</taxon>
        <taxon>Streptophyta</taxon>
        <taxon>Embryophyta</taxon>
        <taxon>Tracheophyta</taxon>
        <taxon>Spermatophyta</taxon>
        <taxon>Magnoliopsida</taxon>
        <taxon>eudicotyledons</taxon>
        <taxon>Gunneridae</taxon>
        <taxon>Pentapetalae</taxon>
        <taxon>rosids</taxon>
        <taxon>fabids</taxon>
        <taxon>Fabales</taxon>
        <taxon>Fabaceae</taxon>
        <taxon>Papilionoideae</taxon>
        <taxon>50 kb inversion clade</taxon>
        <taxon>genistoids sensu lato</taxon>
        <taxon>core genistoids</taxon>
        <taxon>Genisteae</taxon>
        <taxon>Lupinus</taxon>
    </lineage>
</organism>
<dbReference type="InterPro" id="IPR035897">
    <property type="entry name" value="Toll_tir_struct_dom_sf"/>
</dbReference>
<dbReference type="EC" id="3.2.2.6" evidence="1"/>
<dbReference type="GO" id="GO:0043531">
    <property type="term" value="F:ADP binding"/>
    <property type="evidence" value="ECO:0007669"/>
    <property type="project" value="InterPro"/>
</dbReference>
<dbReference type="InterPro" id="IPR032675">
    <property type="entry name" value="LRR_dom_sf"/>
</dbReference>
<evidence type="ECO:0000256" key="3">
    <source>
        <dbReference type="ARBA" id="ARBA00022737"/>
    </source>
</evidence>
<evidence type="ECO:0000256" key="4">
    <source>
        <dbReference type="ARBA" id="ARBA00022801"/>
    </source>
</evidence>
<dbReference type="FunFam" id="3.40.50.10140:FF:000007">
    <property type="entry name" value="Disease resistance protein (TIR-NBS-LRR class)"/>
    <property type="match status" value="1"/>
</dbReference>
<evidence type="ECO:0000256" key="1">
    <source>
        <dbReference type="ARBA" id="ARBA00011982"/>
    </source>
</evidence>
<keyword evidence="5" id="KW-0520">NAD</keyword>
<evidence type="ECO:0000256" key="5">
    <source>
        <dbReference type="ARBA" id="ARBA00023027"/>
    </source>
</evidence>
<comment type="caution">
    <text evidence="8">The sequence shown here is derived from an EMBL/GenBank/DDBJ whole genome shotgun (WGS) entry which is preliminary data.</text>
</comment>
<dbReference type="InterPro" id="IPR042197">
    <property type="entry name" value="Apaf_helical"/>
</dbReference>
<evidence type="ECO:0000256" key="6">
    <source>
        <dbReference type="ARBA" id="ARBA00047304"/>
    </source>
</evidence>
<dbReference type="PROSITE" id="PS50104">
    <property type="entry name" value="TIR"/>
    <property type="match status" value="1"/>
</dbReference>
<name>A0AAV1WSN9_LUPLU</name>
<dbReference type="PRINTS" id="PR00364">
    <property type="entry name" value="DISEASERSIST"/>
</dbReference>
<evidence type="ECO:0000313" key="8">
    <source>
        <dbReference type="EMBL" id="CAL0312302.1"/>
    </source>
</evidence>
<dbReference type="InterPro" id="IPR027417">
    <property type="entry name" value="P-loop_NTPase"/>
</dbReference>
<dbReference type="Pfam" id="PF00931">
    <property type="entry name" value="NB-ARC"/>
    <property type="match status" value="1"/>
</dbReference>
<dbReference type="SUPFAM" id="SSF52540">
    <property type="entry name" value="P-loop containing nucleoside triphosphate hydrolases"/>
    <property type="match status" value="1"/>
</dbReference>
<dbReference type="SMART" id="SM00255">
    <property type="entry name" value="TIR"/>
    <property type="match status" value="1"/>
</dbReference>
<dbReference type="SUPFAM" id="SSF52200">
    <property type="entry name" value="Toll/Interleukin receptor TIR domain"/>
    <property type="match status" value="1"/>
</dbReference>
<dbReference type="InterPro" id="IPR058192">
    <property type="entry name" value="WHD_ROQ1-like"/>
</dbReference>
<evidence type="ECO:0000256" key="2">
    <source>
        <dbReference type="ARBA" id="ARBA00022614"/>
    </source>
</evidence>
<proteinExistence type="predicted"/>
<dbReference type="FunFam" id="1.10.8.430:FF:000002">
    <property type="entry name" value="Disease resistance protein (TIR-NBS-LRR class)"/>
    <property type="match status" value="1"/>
</dbReference>
<evidence type="ECO:0000259" key="7">
    <source>
        <dbReference type="PROSITE" id="PS50104"/>
    </source>
</evidence>
<dbReference type="Gene3D" id="3.40.50.10140">
    <property type="entry name" value="Toll/interleukin-1 receptor homology (TIR) domain"/>
    <property type="match status" value="1"/>
</dbReference>
<keyword evidence="4" id="KW-0378">Hydrolase</keyword>
<dbReference type="EMBL" id="CAXHTB010000009">
    <property type="protein sequence ID" value="CAL0312302.1"/>
    <property type="molecule type" value="Genomic_DNA"/>
</dbReference>
<dbReference type="Pfam" id="PF01582">
    <property type="entry name" value="TIR"/>
    <property type="match status" value="1"/>
</dbReference>
<keyword evidence="2" id="KW-0433">Leucine-rich repeat</keyword>
<dbReference type="Gene3D" id="1.10.8.430">
    <property type="entry name" value="Helical domain of apoptotic protease-activating factors"/>
    <property type="match status" value="1"/>
</dbReference>
<reference evidence="8 9" key="1">
    <citation type="submission" date="2024-03" db="EMBL/GenBank/DDBJ databases">
        <authorList>
            <person name="Martinez-Hernandez J."/>
        </authorList>
    </citation>
    <scope>NUCLEOTIDE SEQUENCE [LARGE SCALE GENOMIC DNA]</scope>
</reference>
<dbReference type="Gene3D" id="3.40.50.300">
    <property type="entry name" value="P-loop containing nucleotide triphosphate hydrolases"/>
    <property type="match status" value="1"/>
</dbReference>
<keyword evidence="3" id="KW-0677">Repeat</keyword>
<gene>
    <name evidence="8" type="ORF">LLUT_LOCUS13362</name>
</gene>
<dbReference type="InterPro" id="IPR000157">
    <property type="entry name" value="TIR_dom"/>
</dbReference>
<sequence length="1142" mass="129948">MASSSPSNAFHVPKKYDVFISFRGEDTRGNFVSHLLSSLERQKRTHVFIDYKLQLGSEISEELFKAIEDSEISIVVFSKKYASSRWCLDELVKIMECKKENGHDVIPVFYHVLPSQVRNQRGSYEVAFEEHAGKPENCTDKMTKWREALVEAANLSGKHSCKKNGDEAKLIEEIVRDVLCKLRSRYPQGGSNHLFGINENLVPIESSFRDFRTIGIWSMGGMGKTTIARWLFNKHSSEFDGSCFLPNTRESSGDHDQLLHDLRGKLVSKLLVEGIKTEVDTYLIERELLRQKVMVVLDDVSSLKQVESLVGKLEQYGLGSRIIITTRDKDVLKKVVDKIHEVKALNSEDCFQLFCLKAFNQNHPKMGYEDLSKLAVDYAKSMPLALEVLGSFLYDKAVEEWESELKKLECIPNEAIQSVLKLSYDGLDDNQKEIFLEIAIFLRGHKKRNVLNLLVSYGLHAVIGLRTLQDKALITIREGVVGMHDLIQHMGHEIVRRESIDEPGRRSRLWDPEQIYDVLKEKSQGTNAVKGILLDMSAIRDLDLKVGTFRKMKNLRFLSFYLSCKTGYSTLRLPLGLHLFSDKLSYIQWDRYPSKSFPLKFCPKKLAMLLMPESCLRKLWDEVKDLQNLKIIDLNGSRRLKELPDFSLALNLEEIVLTGCERLCRIHSSIFSLHSLVVLNLDGCKKLKRLEGENLSEVLNLDLPSLEHLSLSRSNIESLPASIKQCTKLIDLGLEDCKKLQYLPELPQSIQDLYLGRSNIERLPTSIKQLPKLTKLFLTDCKKLQSLPLELPQFIKELALSGSNIESLPPSLMQLEKLTNLYLQDCDKLKSLPELPKSIELLDLSGTNNVSLPPSLTQLEKLTNLYLKDCNKLKSLPELPKSIEILVLSGSNIESLPPSFTQLEKLTNLYLRDCNKLKSLPELPESIKYLESNNCTLLVTAVTPVVFAPGYSQRGVPMINFVNCVKLDKQAQCSILKKAYSSIKQINHIDSVYEDSEEFLYACIFHICMPGSRIPKWFKHKTKADSITIRVDQPLQIVACAYCVVLSPFPPNQGKETFFSIVCGKSISSWTLNVGRESNSCHVVLWADTFTHSPWTTSDLSFKFVVDDEINIKRCGILPIYASQGKPLDVPMDRKRKRMREE</sequence>
<keyword evidence="9" id="KW-1185">Reference proteome</keyword>
<dbReference type="InterPro" id="IPR002182">
    <property type="entry name" value="NB-ARC"/>
</dbReference>